<comment type="caution">
    <text evidence="2">The sequence shown here is derived from an EMBL/GenBank/DDBJ whole genome shotgun (WGS) entry which is preliminary data.</text>
</comment>
<reference evidence="2 3" key="1">
    <citation type="submission" date="2021-03" db="EMBL/GenBank/DDBJ databases">
        <authorList>
            <person name="King G.J."/>
            <person name="Bancroft I."/>
            <person name="Baten A."/>
            <person name="Bloomfield J."/>
            <person name="Borpatragohain P."/>
            <person name="He Z."/>
            <person name="Irish N."/>
            <person name="Irwin J."/>
            <person name="Liu K."/>
            <person name="Mauleon R.P."/>
            <person name="Moore J."/>
            <person name="Morris R."/>
            <person name="Ostergaard L."/>
            <person name="Wang B."/>
            <person name="Wells R."/>
        </authorList>
    </citation>
    <scope>NUCLEOTIDE SEQUENCE [LARGE SCALE GENOMIC DNA]</scope>
    <source>
        <strain evidence="2">R-o-18</strain>
        <tissue evidence="2">Leaf</tissue>
    </source>
</reference>
<proteinExistence type="predicted"/>
<dbReference type="EMBL" id="JADBGQ010000010">
    <property type="protein sequence ID" value="KAG5376320.1"/>
    <property type="molecule type" value="Genomic_DNA"/>
</dbReference>
<keyword evidence="3" id="KW-1185">Reference proteome</keyword>
<keyword evidence="1" id="KW-0732">Signal</keyword>
<evidence type="ECO:0000313" key="3">
    <source>
        <dbReference type="Proteomes" id="UP000823674"/>
    </source>
</evidence>
<gene>
    <name evidence="2" type="primary">A10g505790.1_BraROA</name>
    <name evidence="2" type="ORF">IGI04_040916</name>
</gene>
<protein>
    <submittedName>
        <fullName evidence="2">Uncharacterized protein</fullName>
    </submittedName>
</protein>
<organism evidence="2 3">
    <name type="scientific">Brassica rapa subsp. trilocularis</name>
    <dbReference type="NCBI Taxonomy" id="1813537"/>
    <lineage>
        <taxon>Eukaryota</taxon>
        <taxon>Viridiplantae</taxon>
        <taxon>Streptophyta</taxon>
        <taxon>Embryophyta</taxon>
        <taxon>Tracheophyta</taxon>
        <taxon>Spermatophyta</taxon>
        <taxon>Magnoliopsida</taxon>
        <taxon>eudicotyledons</taxon>
        <taxon>Gunneridae</taxon>
        <taxon>Pentapetalae</taxon>
        <taxon>rosids</taxon>
        <taxon>malvids</taxon>
        <taxon>Brassicales</taxon>
        <taxon>Brassicaceae</taxon>
        <taxon>Brassiceae</taxon>
        <taxon>Brassica</taxon>
    </lineage>
</organism>
<name>A0ABQ7KP93_BRACM</name>
<evidence type="ECO:0000313" key="2">
    <source>
        <dbReference type="EMBL" id="KAG5376320.1"/>
    </source>
</evidence>
<feature type="signal peptide" evidence="1">
    <location>
        <begin position="1"/>
        <end position="28"/>
    </location>
</feature>
<dbReference type="Proteomes" id="UP000823674">
    <property type="component" value="Chromosome A10"/>
</dbReference>
<accession>A0ABQ7KP93</accession>
<sequence>MAKLCFRYSVFVFMAITVIVLLPRHTPSATSSPYSRPEKFYLNCGSDSNINYGGWTFVGDMISGCNLVSLNSKGSEASNQSVPEIYGTVRIFRHPSSYKF</sequence>
<feature type="chain" id="PRO_5046537873" evidence="1">
    <location>
        <begin position="29"/>
        <end position="100"/>
    </location>
</feature>
<evidence type="ECO:0000256" key="1">
    <source>
        <dbReference type="SAM" id="SignalP"/>
    </source>
</evidence>